<organism evidence="6 7">
    <name type="scientific">Bursaphelenchus okinawaensis</name>
    <dbReference type="NCBI Taxonomy" id="465554"/>
    <lineage>
        <taxon>Eukaryota</taxon>
        <taxon>Metazoa</taxon>
        <taxon>Ecdysozoa</taxon>
        <taxon>Nematoda</taxon>
        <taxon>Chromadorea</taxon>
        <taxon>Rhabditida</taxon>
        <taxon>Tylenchina</taxon>
        <taxon>Tylenchomorpha</taxon>
        <taxon>Aphelenchoidea</taxon>
        <taxon>Aphelenchoididae</taxon>
        <taxon>Bursaphelenchus</taxon>
    </lineage>
</organism>
<comment type="subunit">
    <text evidence="1">Interacts with PEX19.</text>
</comment>
<dbReference type="PANTHER" id="PTHR28080:SF1">
    <property type="entry name" value="PEROXISOMAL BIOGENESIS FACTOR 3"/>
    <property type="match status" value="1"/>
</dbReference>
<evidence type="ECO:0000313" key="7">
    <source>
        <dbReference type="Proteomes" id="UP000614601"/>
    </source>
</evidence>
<dbReference type="GO" id="GO:0045046">
    <property type="term" value="P:protein import into peroxisome membrane"/>
    <property type="evidence" value="ECO:0007669"/>
    <property type="project" value="TreeGrafter"/>
</dbReference>
<protein>
    <recommendedName>
        <fullName evidence="2">Peroxisomal biogenesis factor 3</fullName>
    </recommendedName>
    <alternativeName>
        <fullName evidence="5">Peroxisomal assembly protein PEX3</fullName>
    </alternativeName>
</protein>
<evidence type="ECO:0000256" key="4">
    <source>
        <dbReference type="ARBA" id="ARBA00025338"/>
    </source>
</evidence>
<dbReference type="Proteomes" id="UP000614601">
    <property type="component" value="Unassembled WGS sequence"/>
</dbReference>
<dbReference type="AlphaFoldDB" id="A0A811LJY4"/>
<dbReference type="Proteomes" id="UP000783686">
    <property type="component" value="Unassembled WGS sequence"/>
</dbReference>
<evidence type="ECO:0000256" key="3">
    <source>
        <dbReference type="ARBA" id="ARBA00022593"/>
    </source>
</evidence>
<comment type="caution">
    <text evidence="6">The sequence shown here is derived from an EMBL/GenBank/DDBJ whole genome shotgun (WGS) entry which is preliminary data.</text>
</comment>
<dbReference type="EMBL" id="CAJFDH010000006">
    <property type="protein sequence ID" value="CAD5227516.1"/>
    <property type="molecule type" value="Genomic_DNA"/>
</dbReference>
<reference evidence="6" key="1">
    <citation type="submission" date="2020-09" db="EMBL/GenBank/DDBJ databases">
        <authorList>
            <person name="Kikuchi T."/>
        </authorList>
    </citation>
    <scope>NUCLEOTIDE SEQUENCE</scope>
    <source>
        <strain evidence="6">SH1</strain>
    </source>
</reference>
<dbReference type="OrthoDB" id="45930at2759"/>
<dbReference type="PANTHER" id="PTHR28080">
    <property type="entry name" value="PEROXISOMAL BIOGENESIS FACTOR 3"/>
    <property type="match status" value="1"/>
</dbReference>
<evidence type="ECO:0000256" key="5">
    <source>
        <dbReference type="ARBA" id="ARBA00029630"/>
    </source>
</evidence>
<dbReference type="InterPro" id="IPR006966">
    <property type="entry name" value="Peroxin-3"/>
</dbReference>
<keyword evidence="7" id="KW-1185">Reference proteome</keyword>
<comment type="function">
    <text evidence="4">Involved in peroxisome biosynthesis and integrity. Assembles membrane vesicles before the matrix proteins are translocated. As a docking factor for PEX19, is necessary for the import of peroxisomal membrane proteins in the peroxisomes.</text>
</comment>
<dbReference type="GO" id="GO:0030674">
    <property type="term" value="F:protein-macromolecule adaptor activity"/>
    <property type="evidence" value="ECO:0007669"/>
    <property type="project" value="TreeGrafter"/>
</dbReference>
<name>A0A811LJY4_9BILA</name>
<dbReference type="EMBL" id="CAJFCW020000006">
    <property type="protein sequence ID" value="CAG9123334.1"/>
    <property type="molecule type" value="Genomic_DNA"/>
</dbReference>
<proteinExistence type="predicted"/>
<dbReference type="GO" id="GO:0005778">
    <property type="term" value="C:peroxisomal membrane"/>
    <property type="evidence" value="ECO:0007669"/>
    <property type="project" value="InterPro"/>
</dbReference>
<sequence length="373" mass="42522">MFSPYLTLFLVRNEQKRTNDNGEHIGCLGICTKKPSEQVRPYVRDTWPFLNVAASEEQDDHKLLQSRKTFIFDCHQQSSDKEIAETIDDLYAAINRRFNTEALVERLRTEEGIPQGEKIAIWEDIKVLTIARIIALSYYHSLVIMVLKTQKSILCKEAIRNLESSMKPKNGIVGYVSAFFFEPANGKAQVFTDPKAQEVFLHCIQYLTCNGLADLFNRIENITRKRVGQVSLAKQFDCQGLLMLLEKIKFDLDNSAGSSNFVEFVVPISRLQTPSSSAYNSAHLEELLTKLTESFQTSNARSLMSSFVKKYLYEAMDLLEQELDTIKPLPLAKLLPTLNDGFSKLASTEYDSVLQRNLADPDLYKYCQTVCYD</sequence>
<dbReference type="Pfam" id="PF04882">
    <property type="entry name" value="Peroxin-3"/>
    <property type="match status" value="1"/>
</dbReference>
<gene>
    <name evidence="6" type="ORF">BOKJ2_LOCUS12212</name>
</gene>
<accession>A0A811LJY4</accession>
<keyword evidence="3" id="KW-0962">Peroxisome biogenesis</keyword>
<evidence type="ECO:0000256" key="1">
    <source>
        <dbReference type="ARBA" id="ARBA00011494"/>
    </source>
</evidence>
<evidence type="ECO:0000313" key="6">
    <source>
        <dbReference type="EMBL" id="CAD5227516.1"/>
    </source>
</evidence>
<evidence type="ECO:0000256" key="2">
    <source>
        <dbReference type="ARBA" id="ARBA00014294"/>
    </source>
</evidence>